<dbReference type="KEGG" id="bsan:CHH28_03300"/>
<protein>
    <submittedName>
        <fullName evidence="10">2-octaprenyl-3-methyl-6-methoxy-1,4-benzoquinol hydroxylase</fullName>
    </submittedName>
</protein>
<evidence type="ECO:0000259" key="9">
    <source>
        <dbReference type="Pfam" id="PF01494"/>
    </source>
</evidence>
<dbReference type="NCBIfam" id="TIGR01988">
    <property type="entry name" value="Ubi-OHases"/>
    <property type="match status" value="1"/>
</dbReference>
<reference evidence="10 11" key="1">
    <citation type="submission" date="2017-07" db="EMBL/GenBank/DDBJ databases">
        <title>Annotated genome sequence of Bacterioplanes sanyensis isolated from Red Sea.</title>
        <authorList>
            <person name="Rehman Z.U."/>
        </authorList>
    </citation>
    <scope>NUCLEOTIDE SEQUENCE [LARGE SCALE GENOMIC DNA]</scope>
    <source>
        <strain evidence="10 11">NV9</strain>
    </source>
</reference>
<dbReference type="Gene3D" id="3.50.50.60">
    <property type="entry name" value="FAD/NAD(P)-binding domain"/>
    <property type="match status" value="2"/>
</dbReference>
<dbReference type="Proteomes" id="UP000202440">
    <property type="component" value="Chromosome"/>
</dbReference>
<dbReference type="Pfam" id="PF01494">
    <property type="entry name" value="FAD_binding_3"/>
    <property type="match status" value="1"/>
</dbReference>
<keyword evidence="11" id="KW-1185">Reference proteome</keyword>
<comment type="cofactor">
    <cofactor evidence="1">
        <name>FAD</name>
        <dbReference type="ChEBI" id="CHEBI:57692"/>
    </cofactor>
</comment>
<dbReference type="OrthoDB" id="9769565at2"/>
<comment type="subunit">
    <text evidence="8">Component of the Ubi complex metabolon, which regroups five ubiquinone biosynthesis proteins (UbiE, UbiF, UbiG, UbiH and UbiI) and two accessory factors (UbiK and the lipid-binding protein UbiJ).</text>
</comment>
<dbReference type="GO" id="GO:0006744">
    <property type="term" value="P:ubiquinone biosynthetic process"/>
    <property type="evidence" value="ECO:0007669"/>
    <property type="project" value="UniProtKB-UniPathway"/>
</dbReference>
<comment type="pathway">
    <text evidence="2">Cofactor biosynthesis; ubiquinone biosynthesis.</text>
</comment>
<dbReference type="InterPro" id="IPR018168">
    <property type="entry name" value="Ubi_Hdrlase_CS"/>
</dbReference>
<evidence type="ECO:0000256" key="8">
    <source>
        <dbReference type="ARBA" id="ARBA00065734"/>
    </source>
</evidence>
<dbReference type="GO" id="GO:0071949">
    <property type="term" value="F:FAD binding"/>
    <property type="evidence" value="ECO:0007669"/>
    <property type="project" value="InterPro"/>
</dbReference>
<proteinExistence type="inferred from homology"/>
<evidence type="ECO:0000256" key="7">
    <source>
        <dbReference type="ARBA" id="ARBA00023033"/>
    </source>
</evidence>
<dbReference type="PROSITE" id="PS01304">
    <property type="entry name" value="UBIH"/>
    <property type="match status" value="1"/>
</dbReference>
<evidence type="ECO:0000256" key="1">
    <source>
        <dbReference type="ARBA" id="ARBA00001974"/>
    </source>
</evidence>
<sequence length="398" mass="43878">MQQYDVMVVGAGMVGLSIAAYLGQQGISVAVADPSLQHPIEATNAAMGTAVDDYDLRVSALSAESQTLLAQLGAWPLIERKQPYHHMHVWDGEGTGSVSFHCQDLHRPDLGHIVENRHTLAALRQVVEQLPVTLLPYAVAYIDNPQDDWTPVMLANDTLVSACLVVGADGAHSRVRQWAGLSTREWDYQHHAIVATLRMQQPLQNTAWQRFRPQGPLALLPLAGDEQLASIVWSTEVAEAQALMQLDAKDFAEQLALAFENRLGSVLEVSQRAAIPLRQRHAKHYVSAGVALAGDAAHTIHPLAGQGVNLGFKDARVLSEEVVRACQRGLHPGSLAILQRYQRRRQSDNLATMAAMEGFKRLFAAQNPWFRLARNQGMRWFDACLPVKQHIMQKAMGL</sequence>
<dbReference type="GO" id="GO:0110142">
    <property type="term" value="C:ubiquinone biosynthesis complex"/>
    <property type="evidence" value="ECO:0007669"/>
    <property type="project" value="UniProtKB-ARBA"/>
</dbReference>
<keyword evidence="5" id="KW-0274">FAD</keyword>
<gene>
    <name evidence="10" type="ORF">CHH28_03300</name>
</gene>
<dbReference type="InterPro" id="IPR051205">
    <property type="entry name" value="UbiH/COQ6_monooxygenase"/>
</dbReference>
<dbReference type="UniPathway" id="UPA00232"/>
<name>A0A222FFH0_9GAMM</name>
<keyword evidence="4" id="KW-0285">Flavoprotein</keyword>
<evidence type="ECO:0000256" key="4">
    <source>
        <dbReference type="ARBA" id="ARBA00022630"/>
    </source>
</evidence>
<dbReference type="InterPro" id="IPR010971">
    <property type="entry name" value="UbiH/COQ6"/>
</dbReference>
<dbReference type="GO" id="GO:0004497">
    <property type="term" value="F:monooxygenase activity"/>
    <property type="evidence" value="ECO:0007669"/>
    <property type="project" value="UniProtKB-KW"/>
</dbReference>
<evidence type="ECO:0000256" key="5">
    <source>
        <dbReference type="ARBA" id="ARBA00022827"/>
    </source>
</evidence>
<feature type="domain" description="FAD-binding" evidence="9">
    <location>
        <begin position="4"/>
        <end position="345"/>
    </location>
</feature>
<dbReference type="PRINTS" id="PR00420">
    <property type="entry name" value="RNGMNOXGNASE"/>
</dbReference>
<keyword evidence="7" id="KW-0503">Monooxygenase</keyword>
<dbReference type="PANTHER" id="PTHR43876">
    <property type="entry name" value="UBIQUINONE BIOSYNTHESIS MONOOXYGENASE COQ6, MITOCHONDRIAL"/>
    <property type="match status" value="1"/>
</dbReference>
<comment type="similarity">
    <text evidence="3">Belongs to the UbiH/COQ6 family.</text>
</comment>
<evidence type="ECO:0000313" key="10">
    <source>
        <dbReference type="EMBL" id="ASP37758.1"/>
    </source>
</evidence>
<dbReference type="InterPro" id="IPR036188">
    <property type="entry name" value="FAD/NAD-bd_sf"/>
</dbReference>
<evidence type="ECO:0000256" key="2">
    <source>
        <dbReference type="ARBA" id="ARBA00004749"/>
    </source>
</evidence>
<accession>A0A222FFH0</accession>
<dbReference type="GO" id="GO:0016705">
    <property type="term" value="F:oxidoreductase activity, acting on paired donors, with incorporation or reduction of molecular oxygen"/>
    <property type="evidence" value="ECO:0007669"/>
    <property type="project" value="InterPro"/>
</dbReference>
<dbReference type="RefSeq" id="WP_094058967.1">
    <property type="nucleotide sequence ID" value="NZ_CP022530.1"/>
</dbReference>
<dbReference type="PANTHER" id="PTHR43876:SF7">
    <property type="entry name" value="UBIQUINONE BIOSYNTHESIS MONOOXYGENASE COQ6, MITOCHONDRIAL"/>
    <property type="match status" value="1"/>
</dbReference>
<keyword evidence="6" id="KW-0560">Oxidoreductase</keyword>
<dbReference type="FunFam" id="3.50.50.60:FF:000021">
    <property type="entry name" value="Ubiquinone biosynthesis monooxygenase COQ6"/>
    <property type="match status" value="1"/>
</dbReference>
<evidence type="ECO:0000256" key="6">
    <source>
        <dbReference type="ARBA" id="ARBA00023002"/>
    </source>
</evidence>
<dbReference type="SUPFAM" id="SSF51905">
    <property type="entry name" value="FAD/NAD(P)-binding domain"/>
    <property type="match status" value="1"/>
</dbReference>
<evidence type="ECO:0000313" key="11">
    <source>
        <dbReference type="Proteomes" id="UP000202440"/>
    </source>
</evidence>
<dbReference type="EMBL" id="CP022530">
    <property type="protein sequence ID" value="ASP37758.1"/>
    <property type="molecule type" value="Genomic_DNA"/>
</dbReference>
<organism evidence="10 11">
    <name type="scientific">Bacterioplanes sanyensis</name>
    <dbReference type="NCBI Taxonomy" id="1249553"/>
    <lineage>
        <taxon>Bacteria</taxon>
        <taxon>Pseudomonadati</taxon>
        <taxon>Pseudomonadota</taxon>
        <taxon>Gammaproteobacteria</taxon>
        <taxon>Oceanospirillales</taxon>
        <taxon>Oceanospirillaceae</taxon>
        <taxon>Bacterioplanes</taxon>
    </lineage>
</organism>
<evidence type="ECO:0000256" key="3">
    <source>
        <dbReference type="ARBA" id="ARBA00005349"/>
    </source>
</evidence>
<dbReference type="AlphaFoldDB" id="A0A222FFH0"/>
<dbReference type="InterPro" id="IPR002938">
    <property type="entry name" value="FAD-bd"/>
</dbReference>